<evidence type="ECO:0000313" key="1">
    <source>
        <dbReference type="EMBL" id="CAB4140825.1"/>
    </source>
</evidence>
<name>A0A6J5M1L6_9CAUD</name>
<protein>
    <submittedName>
        <fullName evidence="1">Uncharacterized protein</fullName>
    </submittedName>
</protein>
<sequence>MGIDTYFYTIYGTKIDWNDEFHEAYDDVYDDCDTPWVLLDSMSGEYMIFGELLFDSGNMRWGFEDGQQYTESSLYDLGGVAEQYCYNFAQKFPKFRNLIKPEDFKIMSLVHFS</sequence>
<organism evidence="1">
    <name type="scientific">uncultured Caudovirales phage</name>
    <dbReference type="NCBI Taxonomy" id="2100421"/>
    <lineage>
        <taxon>Viruses</taxon>
        <taxon>Duplodnaviria</taxon>
        <taxon>Heunggongvirae</taxon>
        <taxon>Uroviricota</taxon>
        <taxon>Caudoviricetes</taxon>
        <taxon>Peduoviridae</taxon>
        <taxon>Maltschvirus</taxon>
        <taxon>Maltschvirus maltsch</taxon>
    </lineage>
</organism>
<dbReference type="EMBL" id="LR796380">
    <property type="protein sequence ID" value="CAB4140825.1"/>
    <property type="molecule type" value="Genomic_DNA"/>
</dbReference>
<reference evidence="1" key="1">
    <citation type="submission" date="2020-04" db="EMBL/GenBank/DDBJ databases">
        <authorList>
            <person name="Chiriac C."/>
            <person name="Salcher M."/>
            <person name="Ghai R."/>
            <person name="Kavagutti S V."/>
        </authorList>
    </citation>
    <scope>NUCLEOTIDE SEQUENCE</scope>
</reference>
<proteinExistence type="predicted"/>
<gene>
    <name evidence="1" type="ORF">UFOVP395_160</name>
</gene>
<accession>A0A6J5M1L6</accession>